<dbReference type="Pfam" id="PF02517">
    <property type="entry name" value="Rce1-like"/>
    <property type="match status" value="1"/>
</dbReference>
<feature type="transmembrane region" description="Helical" evidence="1">
    <location>
        <begin position="78"/>
        <end position="98"/>
    </location>
</feature>
<evidence type="ECO:0000313" key="4">
    <source>
        <dbReference type="Proteomes" id="UP001519290"/>
    </source>
</evidence>
<dbReference type="InterPro" id="IPR003675">
    <property type="entry name" value="Rce1/LyrA-like_dom"/>
</dbReference>
<feature type="transmembrane region" description="Helical" evidence="1">
    <location>
        <begin position="118"/>
        <end position="139"/>
    </location>
</feature>
<comment type="caution">
    <text evidence="3">The sequence shown here is derived from an EMBL/GenBank/DDBJ whole genome shotgun (WGS) entry which is preliminary data.</text>
</comment>
<feature type="transmembrane region" description="Helical" evidence="1">
    <location>
        <begin position="215"/>
        <end position="233"/>
    </location>
</feature>
<gene>
    <name evidence="3" type="ORF">JOF43_002947</name>
</gene>
<dbReference type="EMBL" id="JAGIOD010000002">
    <property type="protein sequence ID" value="MBP2382958.1"/>
    <property type="molecule type" value="Genomic_DNA"/>
</dbReference>
<keyword evidence="1" id="KW-0812">Transmembrane</keyword>
<organism evidence="3 4">
    <name type="scientific">Brachybacterium sacelli</name>
    <dbReference type="NCBI Taxonomy" id="173364"/>
    <lineage>
        <taxon>Bacteria</taxon>
        <taxon>Bacillati</taxon>
        <taxon>Actinomycetota</taxon>
        <taxon>Actinomycetes</taxon>
        <taxon>Micrococcales</taxon>
        <taxon>Dermabacteraceae</taxon>
        <taxon>Brachybacterium</taxon>
    </lineage>
</organism>
<accession>A0ABS4X412</accession>
<keyword evidence="3" id="KW-0378">Hydrolase</keyword>
<feature type="transmembrane region" description="Helical" evidence="1">
    <location>
        <begin position="189"/>
        <end position="209"/>
    </location>
</feature>
<sequence>MTESSRPAEASSRAAVDLARPFGAHLSMRWWVPLVITIAVIVAANLLQTLFVVVATIVEVALSLKEPGDESLTPLTYLASNIAIMSIAPLSLLLLARVGKVPWRSAFSTGRSFRWRRLAAYLGLFSGLMVVTNVTIHLVNPSPMSLFAISGTTIALLIVIVLTTPLQAAAEEIAFRGVLTASYASWVRAARPAVVVGIICSSTLFAVLHVSTDPWMIMNYLGLGASTAIMALISRGLEAPIAFHVMNNVFAMTIGALFAEGGGISQDRGAGSAGPYLLIVLAAEALAVIIVWQLEKRRRHAVESAELSR</sequence>
<feature type="transmembrane region" description="Helical" evidence="1">
    <location>
        <begin position="145"/>
        <end position="168"/>
    </location>
</feature>
<keyword evidence="1" id="KW-0472">Membrane</keyword>
<feature type="transmembrane region" description="Helical" evidence="1">
    <location>
        <begin position="276"/>
        <end position="294"/>
    </location>
</feature>
<evidence type="ECO:0000259" key="2">
    <source>
        <dbReference type="Pfam" id="PF02517"/>
    </source>
</evidence>
<evidence type="ECO:0000256" key="1">
    <source>
        <dbReference type="SAM" id="Phobius"/>
    </source>
</evidence>
<proteinExistence type="predicted"/>
<dbReference type="Proteomes" id="UP001519290">
    <property type="component" value="Unassembled WGS sequence"/>
</dbReference>
<dbReference type="GO" id="GO:0006508">
    <property type="term" value="P:proteolysis"/>
    <property type="evidence" value="ECO:0007669"/>
    <property type="project" value="UniProtKB-KW"/>
</dbReference>
<keyword evidence="4" id="KW-1185">Reference proteome</keyword>
<keyword evidence="1" id="KW-1133">Transmembrane helix</keyword>
<evidence type="ECO:0000313" key="3">
    <source>
        <dbReference type="EMBL" id="MBP2382958.1"/>
    </source>
</evidence>
<protein>
    <submittedName>
        <fullName evidence="3">Membrane protease YdiL (CAAX protease family)</fullName>
    </submittedName>
</protein>
<keyword evidence="3" id="KW-0645">Protease</keyword>
<feature type="transmembrane region" description="Helical" evidence="1">
    <location>
        <begin position="30"/>
        <end position="58"/>
    </location>
</feature>
<dbReference type="RefSeq" id="WP_209903459.1">
    <property type="nucleotide sequence ID" value="NZ_BAAAJW010000023.1"/>
</dbReference>
<reference evidence="3 4" key="1">
    <citation type="submission" date="2021-03" db="EMBL/GenBank/DDBJ databases">
        <title>Sequencing the genomes of 1000 actinobacteria strains.</title>
        <authorList>
            <person name="Klenk H.-P."/>
        </authorList>
    </citation>
    <scope>NUCLEOTIDE SEQUENCE [LARGE SCALE GENOMIC DNA]</scope>
    <source>
        <strain evidence="3 4">DSM 14566</strain>
    </source>
</reference>
<dbReference type="GO" id="GO:0008233">
    <property type="term" value="F:peptidase activity"/>
    <property type="evidence" value="ECO:0007669"/>
    <property type="project" value="UniProtKB-KW"/>
</dbReference>
<feature type="transmembrane region" description="Helical" evidence="1">
    <location>
        <begin position="245"/>
        <end position="264"/>
    </location>
</feature>
<name>A0ABS4X412_9MICO</name>
<feature type="domain" description="CAAX prenyl protease 2/Lysostaphin resistance protein A-like" evidence="2">
    <location>
        <begin position="156"/>
        <end position="250"/>
    </location>
</feature>